<dbReference type="EMBL" id="UYWW01013357">
    <property type="protein sequence ID" value="VDM23376.1"/>
    <property type="molecule type" value="Genomic_DNA"/>
</dbReference>
<dbReference type="Pfam" id="PF18572">
    <property type="entry name" value="T6PP_N"/>
    <property type="match status" value="1"/>
</dbReference>
<dbReference type="PANTHER" id="PTHR10788">
    <property type="entry name" value="TREHALOSE-6-PHOSPHATE SYNTHASE"/>
    <property type="match status" value="1"/>
</dbReference>
<keyword evidence="1" id="KW-0812">Transmembrane</keyword>
<dbReference type="GO" id="GO:0005829">
    <property type="term" value="C:cytosol"/>
    <property type="evidence" value="ECO:0007669"/>
    <property type="project" value="TreeGrafter"/>
</dbReference>
<dbReference type="Gene3D" id="1.20.58.1800">
    <property type="match status" value="1"/>
</dbReference>
<protein>
    <recommendedName>
        <fullName evidence="2">Trehalose-6-phosphate phosphatase helical bundle domain-containing protein</fullName>
    </recommendedName>
</protein>
<gene>
    <name evidence="3" type="ORF">WBA_LOCUS12965</name>
</gene>
<dbReference type="GO" id="GO:0005992">
    <property type="term" value="P:trehalose biosynthetic process"/>
    <property type="evidence" value="ECO:0007669"/>
    <property type="project" value="InterPro"/>
</dbReference>
<dbReference type="AlphaFoldDB" id="A0A3P7ETY7"/>
<name>A0A3P7ETY7_WUCBA</name>
<evidence type="ECO:0000313" key="4">
    <source>
        <dbReference type="Proteomes" id="UP000270924"/>
    </source>
</evidence>
<dbReference type="Gene3D" id="3.40.50.2000">
    <property type="entry name" value="Glycogen Phosphorylase B"/>
    <property type="match status" value="1"/>
</dbReference>
<keyword evidence="1" id="KW-1133">Transmembrane helix</keyword>
<dbReference type="InterPro" id="IPR041064">
    <property type="entry name" value="T6PP_helical"/>
</dbReference>
<dbReference type="GO" id="GO:0003825">
    <property type="term" value="F:alpha,alpha-trehalose-phosphate synthase (UDP-forming) activity"/>
    <property type="evidence" value="ECO:0007669"/>
    <property type="project" value="TreeGrafter"/>
</dbReference>
<evidence type="ECO:0000256" key="1">
    <source>
        <dbReference type="SAM" id="Phobius"/>
    </source>
</evidence>
<dbReference type="InParanoid" id="A0A3P7ETY7"/>
<dbReference type="InterPro" id="IPR001830">
    <property type="entry name" value="Glyco_trans_20"/>
</dbReference>
<dbReference type="SUPFAM" id="SSF53756">
    <property type="entry name" value="UDP-Glycosyltransferase/glycogen phosphorylase"/>
    <property type="match status" value="1"/>
</dbReference>
<dbReference type="PANTHER" id="PTHR10788:SF110">
    <property type="entry name" value="ALPHA,ALPHA-TREHALOSE-PHOSPHATE SYNTHASE [UDP-FORMING] 2"/>
    <property type="match status" value="1"/>
</dbReference>
<dbReference type="OrthoDB" id="755951at2759"/>
<accession>A0A3P7ETY7</accession>
<feature type="transmembrane region" description="Helical" evidence="1">
    <location>
        <begin position="229"/>
        <end position="248"/>
    </location>
</feature>
<sequence length="249" mass="28901">MGSNAPSDGRLFFSVERFDYTKGIKEKLLAYKNYFEKYPERIGKDVLYQVAVTNRRAVDTYRVYQDECILLAEGINKVCTCPTRPNWKPLIFQTEGLPRKELIACYLAMDIGVVTPKKDGMNLVKTLEDFYTIMLQTRNVRRQIVERVLKGIPMRNHFAISLKNAFDSLTRSCEANTTILNLKTASDESITDYASFDIKNELDEFEKDLRFLKFIESDNVYNVEQFVDVSLFLLYSLLLLLFSFNLIII</sequence>
<dbReference type="OMA" id="ANTTMIN"/>
<reference evidence="3 4" key="1">
    <citation type="submission" date="2018-11" db="EMBL/GenBank/DDBJ databases">
        <authorList>
            <consortium name="Pathogen Informatics"/>
        </authorList>
    </citation>
    <scope>NUCLEOTIDE SEQUENCE [LARGE SCALE GENOMIC DNA]</scope>
</reference>
<organism evidence="3 4">
    <name type="scientific">Wuchereria bancrofti</name>
    <dbReference type="NCBI Taxonomy" id="6293"/>
    <lineage>
        <taxon>Eukaryota</taxon>
        <taxon>Metazoa</taxon>
        <taxon>Ecdysozoa</taxon>
        <taxon>Nematoda</taxon>
        <taxon>Chromadorea</taxon>
        <taxon>Rhabditida</taxon>
        <taxon>Spirurina</taxon>
        <taxon>Spiruromorpha</taxon>
        <taxon>Filarioidea</taxon>
        <taxon>Onchocercidae</taxon>
        <taxon>Wuchereria</taxon>
    </lineage>
</organism>
<evidence type="ECO:0000259" key="2">
    <source>
        <dbReference type="Pfam" id="PF18572"/>
    </source>
</evidence>
<proteinExistence type="predicted"/>
<evidence type="ECO:0000313" key="3">
    <source>
        <dbReference type="EMBL" id="VDM23376.1"/>
    </source>
</evidence>
<keyword evidence="4" id="KW-1185">Reference proteome</keyword>
<feature type="domain" description="Trehalose-6-phosphate phosphatase helical bundle" evidence="2">
    <location>
        <begin position="126"/>
        <end position="228"/>
    </location>
</feature>
<dbReference type="Proteomes" id="UP000270924">
    <property type="component" value="Unassembled WGS sequence"/>
</dbReference>
<dbReference type="Pfam" id="PF00982">
    <property type="entry name" value="Glyco_transf_20"/>
    <property type="match status" value="1"/>
</dbReference>
<keyword evidence="1" id="KW-0472">Membrane</keyword>
<dbReference type="GO" id="GO:0004805">
    <property type="term" value="F:trehalose-phosphatase activity"/>
    <property type="evidence" value="ECO:0007669"/>
    <property type="project" value="TreeGrafter"/>
</dbReference>